<proteinExistence type="predicted"/>
<dbReference type="AlphaFoldDB" id="A0ABD0YN33"/>
<evidence type="ECO:0000256" key="1">
    <source>
        <dbReference type="SAM" id="SignalP"/>
    </source>
</evidence>
<evidence type="ECO:0008006" key="4">
    <source>
        <dbReference type="Google" id="ProtNLM"/>
    </source>
</evidence>
<feature type="chain" id="PRO_5044748290" description="Secreted protein" evidence="1">
    <location>
        <begin position="18"/>
        <end position="140"/>
    </location>
</feature>
<comment type="caution">
    <text evidence="2">The sequence shown here is derived from an EMBL/GenBank/DDBJ whole genome shotgun (WGS) entry which is preliminary data.</text>
</comment>
<name>A0ABD0YN33_9HEMI</name>
<accession>A0ABD0YN33</accession>
<gene>
    <name evidence="2" type="ORF">AAG570_010621</name>
</gene>
<dbReference type="EMBL" id="JBFDAA010000005">
    <property type="protein sequence ID" value="KAL1132669.1"/>
    <property type="molecule type" value="Genomic_DNA"/>
</dbReference>
<evidence type="ECO:0000313" key="3">
    <source>
        <dbReference type="Proteomes" id="UP001558652"/>
    </source>
</evidence>
<organism evidence="2 3">
    <name type="scientific">Ranatra chinensis</name>
    <dbReference type="NCBI Taxonomy" id="642074"/>
    <lineage>
        <taxon>Eukaryota</taxon>
        <taxon>Metazoa</taxon>
        <taxon>Ecdysozoa</taxon>
        <taxon>Arthropoda</taxon>
        <taxon>Hexapoda</taxon>
        <taxon>Insecta</taxon>
        <taxon>Pterygota</taxon>
        <taxon>Neoptera</taxon>
        <taxon>Paraneoptera</taxon>
        <taxon>Hemiptera</taxon>
        <taxon>Heteroptera</taxon>
        <taxon>Panheteroptera</taxon>
        <taxon>Nepomorpha</taxon>
        <taxon>Nepidae</taxon>
        <taxon>Ranatrinae</taxon>
        <taxon>Ranatra</taxon>
    </lineage>
</organism>
<keyword evidence="3" id="KW-1185">Reference proteome</keyword>
<dbReference type="Proteomes" id="UP001558652">
    <property type="component" value="Unassembled WGS sequence"/>
</dbReference>
<keyword evidence="1" id="KW-0732">Signal</keyword>
<feature type="signal peptide" evidence="1">
    <location>
        <begin position="1"/>
        <end position="17"/>
    </location>
</feature>
<reference evidence="2 3" key="1">
    <citation type="submission" date="2024-07" db="EMBL/GenBank/DDBJ databases">
        <title>Chromosome-level genome assembly of the water stick insect Ranatra chinensis (Heteroptera: Nepidae).</title>
        <authorList>
            <person name="Liu X."/>
        </authorList>
    </citation>
    <scope>NUCLEOTIDE SEQUENCE [LARGE SCALE GENOMIC DNA]</scope>
    <source>
        <strain evidence="2">Cailab_2021Rc</strain>
        <tissue evidence="2">Muscle</tissue>
    </source>
</reference>
<sequence length="140" mass="15644">MCRCLGPIGASIRSLFRRLLLVAGGGDWAVVSRETWSRVCRLFVSVFVLPSIRRARIGVTSTRGQKNTTHVGNAPKRVFVVASDLFFKFAHHNLRCTFVGWIKKFRARNCDSHACYNGVGSGSPWGSDGLWQHREWPAAP</sequence>
<protein>
    <recommendedName>
        <fullName evidence="4">Secreted protein</fullName>
    </recommendedName>
</protein>
<evidence type="ECO:0000313" key="2">
    <source>
        <dbReference type="EMBL" id="KAL1132669.1"/>
    </source>
</evidence>